<evidence type="ECO:0000313" key="1">
    <source>
        <dbReference type="EMBL" id="AYK15634.1"/>
    </source>
</evidence>
<organism evidence="1 2">
    <name type="scientific">Methanosarcina flavescens</name>
    <dbReference type="NCBI Taxonomy" id="1715806"/>
    <lineage>
        <taxon>Archaea</taxon>
        <taxon>Methanobacteriati</taxon>
        <taxon>Methanobacteriota</taxon>
        <taxon>Stenosarchaea group</taxon>
        <taxon>Methanomicrobia</taxon>
        <taxon>Methanosarcinales</taxon>
        <taxon>Methanosarcinaceae</taxon>
        <taxon>Methanosarcina</taxon>
    </lineage>
</organism>
<evidence type="ECO:0000313" key="2">
    <source>
        <dbReference type="Proteomes" id="UP000053087"/>
    </source>
</evidence>
<dbReference type="KEGG" id="mfz:AOB57_010935"/>
<proteinExistence type="predicted"/>
<sequence>MKNQKVWRGTVSQSHEPKRKTVQWRNWGKIERLKIGIGNKENGQNQSLTLRNFTRFRESYSILERPYRYISTWF</sequence>
<name>A0A660HTL5_9EURY</name>
<accession>A0A660HTL5</accession>
<gene>
    <name evidence="1" type="ORF">AOB57_010935</name>
</gene>
<dbReference type="AlphaFoldDB" id="A0A660HTL5"/>
<dbReference type="Proteomes" id="UP000053087">
    <property type="component" value="Chromosome"/>
</dbReference>
<reference evidence="1 2" key="1">
    <citation type="journal article" date="2016" name="Int. J. Syst. Evol. Microbiol.">
        <title>Methanosarcina flavescens sp. nov., a methanogenic archaeon isolated from a full-scale anaerobic digester.</title>
        <authorList>
            <person name="Kern T."/>
            <person name="Fischer M.A."/>
            <person name="Deppenmeier U."/>
            <person name="Schmitz R.A."/>
            <person name="Rother M."/>
        </authorList>
    </citation>
    <scope>NUCLEOTIDE SEQUENCE [LARGE SCALE GENOMIC DNA]</scope>
    <source>
        <strain evidence="1 2">E03.2</strain>
    </source>
</reference>
<protein>
    <submittedName>
        <fullName evidence="1">Uncharacterized protein</fullName>
    </submittedName>
</protein>
<dbReference type="EMBL" id="CP032683">
    <property type="protein sequence ID" value="AYK15634.1"/>
    <property type="molecule type" value="Genomic_DNA"/>
</dbReference>
<keyword evidence="2" id="KW-1185">Reference proteome</keyword>